<evidence type="ECO:0000313" key="9">
    <source>
        <dbReference type="EMBL" id="KGE15448.1"/>
    </source>
</evidence>
<keyword evidence="3 6" id="KW-0812">Transmembrane</keyword>
<keyword evidence="4 6" id="KW-1133">Transmembrane helix</keyword>
<keyword evidence="5 6" id="KW-0472">Membrane</keyword>
<evidence type="ECO:0000256" key="1">
    <source>
        <dbReference type="ARBA" id="ARBA00004651"/>
    </source>
</evidence>
<dbReference type="InterPro" id="IPR050250">
    <property type="entry name" value="Macrolide_Exporter_MacB"/>
</dbReference>
<keyword evidence="2" id="KW-1003">Cell membrane</keyword>
<feature type="transmembrane region" description="Helical" evidence="6">
    <location>
        <begin position="428"/>
        <end position="448"/>
    </location>
</feature>
<comment type="caution">
    <text evidence="9">The sequence shown here is derived from an EMBL/GenBank/DDBJ whole genome shotgun (WGS) entry which is preliminary data.</text>
</comment>
<organism evidence="9 10">
    <name type="scientific">Sphingobacterium deserti</name>
    <dbReference type="NCBI Taxonomy" id="1229276"/>
    <lineage>
        <taxon>Bacteria</taxon>
        <taxon>Pseudomonadati</taxon>
        <taxon>Bacteroidota</taxon>
        <taxon>Sphingobacteriia</taxon>
        <taxon>Sphingobacteriales</taxon>
        <taxon>Sphingobacteriaceae</taxon>
        <taxon>Sphingobacterium</taxon>
    </lineage>
</organism>
<name>A0A0B8T525_9SPHI</name>
<dbReference type="PANTHER" id="PTHR30572:SF18">
    <property type="entry name" value="ABC-TYPE MACROLIDE FAMILY EXPORT SYSTEM PERMEASE COMPONENT 2"/>
    <property type="match status" value="1"/>
</dbReference>
<dbReference type="OrthoDB" id="1451596at2"/>
<evidence type="ECO:0000313" key="10">
    <source>
        <dbReference type="Proteomes" id="UP000031802"/>
    </source>
</evidence>
<feature type="domain" description="MacB-like periplasmic core" evidence="8">
    <location>
        <begin position="20"/>
        <end position="237"/>
    </location>
</feature>
<dbReference type="EMBL" id="JJMU01000012">
    <property type="protein sequence ID" value="KGE15448.1"/>
    <property type="molecule type" value="Genomic_DNA"/>
</dbReference>
<feature type="transmembrane region" description="Helical" evidence="6">
    <location>
        <begin position="710"/>
        <end position="740"/>
    </location>
</feature>
<feature type="domain" description="MacB-like periplasmic core" evidence="8">
    <location>
        <begin position="437"/>
        <end position="626"/>
    </location>
</feature>
<dbReference type="InterPro" id="IPR025857">
    <property type="entry name" value="MacB_PCD"/>
</dbReference>
<dbReference type="AlphaFoldDB" id="A0A0B8T525"/>
<feature type="transmembrane region" description="Helical" evidence="6">
    <location>
        <begin position="21"/>
        <end position="41"/>
    </location>
</feature>
<evidence type="ECO:0000256" key="5">
    <source>
        <dbReference type="ARBA" id="ARBA00023136"/>
    </source>
</evidence>
<sequence length="797" mass="89368">MIKNYIKIAWRNLLKSKSFSIINILGLAIGMAGALLIALWVENMISMDRFHEKSDQLYMMSNRDENQGEKSAWVSTPKILGPSLATDFPDIEEFTRYDEGNELLTTFKEKKLIAYTVFVDPGFFEMFSLPFIKGENNIEFDNPKGIVLTESYAKSLFGHEDPIGKSIKIDSVDQVTVQAILKDLPSNSSFKFDVLLPFAYAKTIGYVDDNWGNNSVSTYILLKEGTSLPAFNEKIKTYARDHFNKVAAEKGYQSAKNTGEIFAFPYVDSFLYNSGKGGNYTSGRIDVVKLFIWIGLFIMLVASINFMNLSTARSERRAKEVGVRKVIGANKTTLMAQFLTESILISLFGMLVATLLIFIALPFFNQLVGKQLSLSLLNIQTWLLLIGFAIMTGILAGTYPAFFLSSFQPIKTLKGKLVAKTKGFSVRSILVVTQFSLAIVLIIATLVVTKQIQHTKQRERGYNENGLVYTNLKGDLEKNYKLIRDELLASNAVISVSKNMSPVTDRYSNGWGFTTGTPTEEDKRISYNRFSTDADAVKNLGLTLVAGRDIDIYKFATDSTALILNESAVKSLHLENPINSIVDGDGTRWTVVGVVKDFIIGSPFGDNFPMVILGPRAWFTTIHYRLNTNRSTADNLKIIESIFNKFNPDYPFEYQFVDKTYEQKFKETKAIGTLSMVFAGLTIFISCLGLLALIAYMAETRMKEIAVRKVLGATVMQVTSLLSIDFIKLVIIAILIASPIAWWAMENWLQDYSYRIEIKWYYFVIAGLMAVLISMATISYQAIKSALANPVDSLRDE</sequence>
<feature type="transmembrane region" description="Helical" evidence="6">
    <location>
        <begin position="760"/>
        <end position="780"/>
    </location>
</feature>
<dbReference type="GO" id="GO:0005886">
    <property type="term" value="C:plasma membrane"/>
    <property type="evidence" value="ECO:0007669"/>
    <property type="project" value="UniProtKB-SubCell"/>
</dbReference>
<feature type="transmembrane region" description="Helical" evidence="6">
    <location>
        <begin position="343"/>
        <end position="364"/>
    </location>
</feature>
<dbReference type="Pfam" id="PF02687">
    <property type="entry name" value="FtsX"/>
    <property type="match status" value="2"/>
</dbReference>
<evidence type="ECO:0000259" key="7">
    <source>
        <dbReference type="Pfam" id="PF02687"/>
    </source>
</evidence>
<dbReference type="Pfam" id="PF12704">
    <property type="entry name" value="MacB_PCD"/>
    <property type="match status" value="2"/>
</dbReference>
<dbReference type="Proteomes" id="UP000031802">
    <property type="component" value="Unassembled WGS sequence"/>
</dbReference>
<dbReference type="RefSeq" id="WP_037495662.1">
    <property type="nucleotide sequence ID" value="NZ_JJMU01000012.1"/>
</dbReference>
<evidence type="ECO:0000256" key="2">
    <source>
        <dbReference type="ARBA" id="ARBA00022475"/>
    </source>
</evidence>
<evidence type="ECO:0000256" key="4">
    <source>
        <dbReference type="ARBA" id="ARBA00022989"/>
    </source>
</evidence>
<feature type="transmembrane region" description="Helical" evidence="6">
    <location>
        <begin position="384"/>
        <end position="407"/>
    </location>
</feature>
<dbReference type="STRING" id="1229276.DI53_0821"/>
<dbReference type="eggNOG" id="COG0577">
    <property type="taxonomic scope" value="Bacteria"/>
</dbReference>
<evidence type="ECO:0008006" key="11">
    <source>
        <dbReference type="Google" id="ProtNLM"/>
    </source>
</evidence>
<dbReference type="InterPro" id="IPR003838">
    <property type="entry name" value="ABC3_permease_C"/>
</dbReference>
<evidence type="ECO:0000256" key="3">
    <source>
        <dbReference type="ARBA" id="ARBA00022692"/>
    </source>
</evidence>
<evidence type="ECO:0000256" key="6">
    <source>
        <dbReference type="SAM" id="Phobius"/>
    </source>
</evidence>
<feature type="domain" description="ABC3 transporter permease C-terminal" evidence="7">
    <location>
        <begin position="294"/>
        <end position="408"/>
    </location>
</feature>
<dbReference type="PATRIC" id="fig|1229276.3.peg.847"/>
<feature type="transmembrane region" description="Helical" evidence="6">
    <location>
        <begin position="674"/>
        <end position="698"/>
    </location>
</feature>
<gene>
    <name evidence="9" type="ORF">DI53_0821</name>
</gene>
<keyword evidence="10" id="KW-1185">Reference proteome</keyword>
<reference evidence="9 10" key="2">
    <citation type="journal article" date="2015" name="PLoS ONE">
        <title>Whole-Genome Optical Mapping and Finished Genome Sequence of Sphingobacterium deserti sp. nov., a New Species Isolated from the Western Desert of China.</title>
        <authorList>
            <person name="Teng C."/>
            <person name="Zhou Z."/>
            <person name="Molnar I."/>
            <person name="Li X."/>
            <person name="Tang R."/>
            <person name="Chen M."/>
            <person name="Wang L."/>
            <person name="Su S."/>
            <person name="Zhang W."/>
            <person name="Lin M."/>
        </authorList>
    </citation>
    <scope>NUCLEOTIDE SEQUENCE [LARGE SCALE GENOMIC DNA]</scope>
    <source>
        <strain evidence="10">ACCC05744</strain>
    </source>
</reference>
<feature type="transmembrane region" description="Helical" evidence="6">
    <location>
        <begin position="290"/>
        <end position="309"/>
    </location>
</feature>
<dbReference type="GO" id="GO:0022857">
    <property type="term" value="F:transmembrane transporter activity"/>
    <property type="evidence" value="ECO:0007669"/>
    <property type="project" value="TreeGrafter"/>
</dbReference>
<accession>A0A0B8T525</accession>
<feature type="domain" description="ABC3 transporter permease C-terminal" evidence="7">
    <location>
        <begin position="676"/>
        <end position="786"/>
    </location>
</feature>
<dbReference type="PANTHER" id="PTHR30572">
    <property type="entry name" value="MEMBRANE COMPONENT OF TRANSPORTER-RELATED"/>
    <property type="match status" value="1"/>
</dbReference>
<proteinExistence type="predicted"/>
<protein>
    <recommendedName>
        <fullName evidence="11">ABC transporter permease</fullName>
    </recommendedName>
</protein>
<comment type="subcellular location">
    <subcellularLocation>
        <location evidence="1">Cell membrane</location>
        <topology evidence="1">Multi-pass membrane protein</topology>
    </subcellularLocation>
</comment>
<reference evidence="10" key="1">
    <citation type="submission" date="2014-04" db="EMBL/GenBank/DDBJ databases">
        <title>Whole-Genome optical mapping and complete genome sequence of Sphingobacterium deserti sp. nov., a new spaces isolated from desert in the west of China.</title>
        <authorList>
            <person name="Teng C."/>
            <person name="Zhou Z."/>
            <person name="Li X."/>
            <person name="Chen M."/>
            <person name="Lin M."/>
            <person name="Wang L."/>
            <person name="Su S."/>
            <person name="Zhang C."/>
            <person name="Zhang W."/>
        </authorList>
    </citation>
    <scope>NUCLEOTIDE SEQUENCE [LARGE SCALE GENOMIC DNA]</scope>
    <source>
        <strain evidence="10">ACCC05744</strain>
    </source>
</reference>
<evidence type="ECO:0000259" key="8">
    <source>
        <dbReference type="Pfam" id="PF12704"/>
    </source>
</evidence>